<evidence type="ECO:0000313" key="4">
    <source>
        <dbReference type="Proteomes" id="UP001556367"/>
    </source>
</evidence>
<keyword evidence="4" id="KW-1185">Reference proteome</keyword>
<evidence type="ECO:0000256" key="2">
    <source>
        <dbReference type="SAM" id="Phobius"/>
    </source>
</evidence>
<comment type="caution">
    <text evidence="3">The sequence shown here is derived from an EMBL/GenBank/DDBJ whole genome shotgun (WGS) entry which is preliminary data.</text>
</comment>
<gene>
    <name evidence="3" type="ORF">HGRIS_012206</name>
</gene>
<evidence type="ECO:0000256" key="1">
    <source>
        <dbReference type="SAM" id="MobiDB-lite"/>
    </source>
</evidence>
<feature type="transmembrane region" description="Helical" evidence="2">
    <location>
        <begin position="45"/>
        <end position="67"/>
    </location>
</feature>
<keyword evidence="2" id="KW-0812">Transmembrane</keyword>
<accession>A0ABR3IRJ9</accession>
<protein>
    <submittedName>
        <fullName evidence="3">Uncharacterized protein</fullName>
    </submittedName>
</protein>
<feature type="compositionally biased region" description="Polar residues" evidence="1">
    <location>
        <begin position="309"/>
        <end position="318"/>
    </location>
</feature>
<feature type="transmembrane region" description="Helical" evidence="2">
    <location>
        <begin position="87"/>
        <end position="108"/>
    </location>
</feature>
<keyword evidence="2" id="KW-0472">Membrane</keyword>
<proteinExistence type="predicted"/>
<feature type="transmembrane region" description="Helical" evidence="2">
    <location>
        <begin position="214"/>
        <end position="234"/>
    </location>
</feature>
<feature type="region of interest" description="Disordered" evidence="1">
    <location>
        <begin position="309"/>
        <end position="346"/>
    </location>
</feature>
<sequence length="346" mass="38279">MISSDQVLFISFFALSFLQGFFTLLLGILFYLVMSRPRLRGKRSYWGLAVAIFFYCKCLTHFVMAFYQDYRLFTGEGWTDMKAYARFGFAQISIDYVGCIVADILLVWRMWVVYNKDAKAIIIPSLLVLGSAIACFGYVGTAFRSFETTTSNTMAEIWAATRGRPMQGFSVTVIVLSTITNVLLTTMIAIKFIRHHRSMREMLGSTTLLFESIVIIESGAIYALAWVARLLLFITSSFAAGIVNDIIGQLSGIVPTLIIVTITAGFSPVSRPDLTSRHSGPAGVREPHSTSVVVESRFSVALNPDVTQTSVASESESSGAIHAEDINEKNTDFREQPNTRSGDARV</sequence>
<name>A0ABR3IRJ9_9AGAR</name>
<feature type="region of interest" description="Disordered" evidence="1">
    <location>
        <begin position="271"/>
        <end position="290"/>
    </location>
</feature>
<evidence type="ECO:0000313" key="3">
    <source>
        <dbReference type="EMBL" id="KAL0945925.1"/>
    </source>
</evidence>
<feature type="compositionally biased region" description="Basic and acidic residues" evidence="1">
    <location>
        <begin position="322"/>
        <end position="346"/>
    </location>
</feature>
<feature type="transmembrane region" description="Helical" evidence="2">
    <location>
        <begin position="246"/>
        <end position="269"/>
    </location>
</feature>
<dbReference type="Proteomes" id="UP001556367">
    <property type="component" value="Unassembled WGS sequence"/>
</dbReference>
<reference evidence="4" key="1">
    <citation type="submission" date="2024-06" db="EMBL/GenBank/DDBJ databases">
        <title>Multi-omics analyses provide insights into the biosynthesis of the anticancer antibiotic pleurotin in Hohenbuehelia grisea.</title>
        <authorList>
            <person name="Weaver J.A."/>
            <person name="Alberti F."/>
        </authorList>
    </citation>
    <scope>NUCLEOTIDE SEQUENCE [LARGE SCALE GENOMIC DNA]</scope>
    <source>
        <strain evidence="4">T-177</strain>
    </source>
</reference>
<feature type="transmembrane region" description="Helical" evidence="2">
    <location>
        <begin position="120"/>
        <end position="139"/>
    </location>
</feature>
<keyword evidence="2" id="KW-1133">Transmembrane helix</keyword>
<organism evidence="3 4">
    <name type="scientific">Hohenbuehelia grisea</name>
    <dbReference type="NCBI Taxonomy" id="104357"/>
    <lineage>
        <taxon>Eukaryota</taxon>
        <taxon>Fungi</taxon>
        <taxon>Dikarya</taxon>
        <taxon>Basidiomycota</taxon>
        <taxon>Agaricomycotina</taxon>
        <taxon>Agaricomycetes</taxon>
        <taxon>Agaricomycetidae</taxon>
        <taxon>Agaricales</taxon>
        <taxon>Pleurotineae</taxon>
        <taxon>Pleurotaceae</taxon>
        <taxon>Hohenbuehelia</taxon>
    </lineage>
</organism>
<feature type="transmembrane region" description="Helical" evidence="2">
    <location>
        <begin position="6"/>
        <end position="33"/>
    </location>
</feature>
<dbReference type="EMBL" id="JASNQZ010000015">
    <property type="protein sequence ID" value="KAL0945925.1"/>
    <property type="molecule type" value="Genomic_DNA"/>
</dbReference>
<feature type="transmembrane region" description="Helical" evidence="2">
    <location>
        <begin position="169"/>
        <end position="193"/>
    </location>
</feature>